<reference evidence="1" key="1">
    <citation type="submission" date="2014-09" db="EMBL/GenBank/DDBJ databases">
        <authorList>
            <person name="Magalhaes I.L.F."/>
            <person name="Oliveira U."/>
            <person name="Santos F.R."/>
            <person name="Vidigal T.H.D.A."/>
            <person name="Brescovit A.D."/>
            <person name="Santos A.J."/>
        </authorList>
    </citation>
    <scope>NUCLEOTIDE SEQUENCE</scope>
    <source>
        <tissue evidence="1">Shoot tissue taken approximately 20 cm above the soil surface</tissue>
    </source>
</reference>
<dbReference type="AlphaFoldDB" id="A0A0A8Y875"/>
<name>A0A0A8Y875_ARUDO</name>
<protein>
    <submittedName>
        <fullName evidence="1">Uncharacterized protein</fullName>
    </submittedName>
</protein>
<organism evidence="1">
    <name type="scientific">Arundo donax</name>
    <name type="common">Giant reed</name>
    <name type="synonym">Donax arundinaceus</name>
    <dbReference type="NCBI Taxonomy" id="35708"/>
    <lineage>
        <taxon>Eukaryota</taxon>
        <taxon>Viridiplantae</taxon>
        <taxon>Streptophyta</taxon>
        <taxon>Embryophyta</taxon>
        <taxon>Tracheophyta</taxon>
        <taxon>Spermatophyta</taxon>
        <taxon>Magnoliopsida</taxon>
        <taxon>Liliopsida</taxon>
        <taxon>Poales</taxon>
        <taxon>Poaceae</taxon>
        <taxon>PACMAD clade</taxon>
        <taxon>Arundinoideae</taxon>
        <taxon>Arundineae</taxon>
        <taxon>Arundo</taxon>
    </lineage>
</organism>
<sequence length="20" mass="2270">MPKCRLRSISLLPTMYGISC</sequence>
<dbReference type="EMBL" id="GBRH01276492">
    <property type="protein sequence ID" value="JAD21403.1"/>
    <property type="molecule type" value="Transcribed_RNA"/>
</dbReference>
<reference evidence="1" key="2">
    <citation type="journal article" date="2015" name="Data Brief">
        <title>Shoot transcriptome of the giant reed, Arundo donax.</title>
        <authorList>
            <person name="Barrero R.A."/>
            <person name="Guerrero F.D."/>
            <person name="Moolhuijzen P."/>
            <person name="Goolsby J.A."/>
            <person name="Tidwell J."/>
            <person name="Bellgard S.E."/>
            <person name="Bellgard M.I."/>
        </authorList>
    </citation>
    <scope>NUCLEOTIDE SEQUENCE</scope>
    <source>
        <tissue evidence="1">Shoot tissue taken approximately 20 cm above the soil surface</tissue>
    </source>
</reference>
<evidence type="ECO:0000313" key="1">
    <source>
        <dbReference type="EMBL" id="JAD21403.1"/>
    </source>
</evidence>
<accession>A0A0A8Y875</accession>
<proteinExistence type="predicted"/>